<feature type="compositionally biased region" description="Basic and acidic residues" evidence="2">
    <location>
        <begin position="336"/>
        <end position="351"/>
    </location>
</feature>
<dbReference type="EMBL" id="JAUCMM010000002">
    <property type="protein sequence ID" value="MDM7887732.1"/>
    <property type="molecule type" value="Genomic_DNA"/>
</dbReference>
<evidence type="ECO:0000259" key="3">
    <source>
        <dbReference type="Pfam" id="PF01261"/>
    </source>
</evidence>
<dbReference type="Proteomes" id="UP001235720">
    <property type="component" value="Unassembled WGS sequence"/>
</dbReference>
<name>A0ABT7TFP1_9MICO</name>
<accession>A0ABT7TFP1</accession>
<dbReference type="InterPro" id="IPR013022">
    <property type="entry name" value="Xyl_isomerase-like_TIM-brl"/>
</dbReference>
<protein>
    <submittedName>
        <fullName evidence="4">Sugar phosphate isomerase/epimerase</fullName>
    </submittedName>
</protein>
<dbReference type="SUPFAM" id="SSF51658">
    <property type="entry name" value="Xylose isomerase-like"/>
    <property type="match status" value="1"/>
</dbReference>
<keyword evidence="1" id="KW-0119">Carbohydrate metabolism</keyword>
<keyword evidence="4" id="KW-0413">Isomerase</keyword>
<dbReference type="PANTHER" id="PTHR12110:SF21">
    <property type="entry name" value="XYLOSE ISOMERASE-LIKE TIM BARREL DOMAIN-CONTAINING PROTEIN"/>
    <property type="match status" value="1"/>
</dbReference>
<evidence type="ECO:0000313" key="4">
    <source>
        <dbReference type="EMBL" id="MDM7887732.1"/>
    </source>
</evidence>
<proteinExistence type="predicted"/>
<comment type="caution">
    <text evidence="4">The sequence shown here is derived from an EMBL/GenBank/DDBJ whole genome shotgun (WGS) entry which is preliminary data.</text>
</comment>
<reference evidence="4 5" key="1">
    <citation type="submission" date="2023-06" db="EMBL/GenBank/DDBJ databases">
        <authorList>
            <person name="Feng G."/>
            <person name="Li J."/>
            <person name="Zhu H."/>
        </authorList>
    </citation>
    <scope>NUCLEOTIDE SEQUENCE [LARGE SCALE GENOMIC DNA]</scope>
    <source>
        <strain evidence="4 5">RHCJP20</strain>
    </source>
</reference>
<feature type="region of interest" description="Disordered" evidence="2">
    <location>
        <begin position="332"/>
        <end position="359"/>
    </location>
</feature>
<dbReference type="GO" id="GO:0016853">
    <property type="term" value="F:isomerase activity"/>
    <property type="evidence" value="ECO:0007669"/>
    <property type="project" value="UniProtKB-KW"/>
</dbReference>
<organism evidence="4 5">
    <name type="scientific">Curtobacterium subtropicum</name>
    <dbReference type="NCBI Taxonomy" id="3055138"/>
    <lineage>
        <taxon>Bacteria</taxon>
        <taxon>Bacillati</taxon>
        <taxon>Actinomycetota</taxon>
        <taxon>Actinomycetes</taxon>
        <taxon>Micrococcales</taxon>
        <taxon>Microbacteriaceae</taxon>
        <taxon>Curtobacterium</taxon>
    </lineage>
</organism>
<dbReference type="Pfam" id="PF01261">
    <property type="entry name" value="AP_endonuc_2"/>
    <property type="match status" value="1"/>
</dbReference>
<evidence type="ECO:0000313" key="5">
    <source>
        <dbReference type="Proteomes" id="UP001235720"/>
    </source>
</evidence>
<dbReference type="PANTHER" id="PTHR12110">
    <property type="entry name" value="HYDROXYPYRUVATE ISOMERASE"/>
    <property type="match status" value="1"/>
</dbReference>
<feature type="domain" description="Xylose isomerase-like TIM barrel" evidence="3">
    <location>
        <begin position="20"/>
        <end position="323"/>
    </location>
</feature>
<sequence>MRLGLYDAILHDRPLEDALRVVAANGLTGIELNTGGFLPSVHVPDVDAILVDDAVRDAFLARFAGTGVEIAGLNCNGNPLHPDPAIGPTHADDVRRSIRLAGRLGQTRVVTMSGLPAGEPGGRRPNWVVNAWNSAALDVLEHQWSVAVPFWQEIDALAGEHGVRVALELHPQNLVFNVATIRELVERGGLTNVGVELDASHLFWQQMDPVAVVRELGPLVVHAAAKDVRINPAAALNGVLDNSFRRLAPDEPRTNLGGDEWANAWPSPSSWDFVALGKGHPTAYWTEFLRALHEVDPEMRVNIEHEDTELGREEGVAVAARVLIAAEAARAAADGADERTADGGAPHEHATDAVGRSAS</sequence>
<dbReference type="RefSeq" id="WP_289469446.1">
    <property type="nucleotide sequence ID" value="NZ_JAUCMM010000002.1"/>
</dbReference>
<keyword evidence="5" id="KW-1185">Reference proteome</keyword>
<dbReference type="InterPro" id="IPR050312">
    <property type="entry name" value="IolE/XylAMocC-like"/>
</dbReference>
<dbReference type="Gene3D" id="3.20.20.150">
    <property type="entry name" value="Divalent-metal-dependent TIM barrel enzymes"/>
    <property type="match status" value="1"/>
</dbReference>
<evidence type="ECO:0000256" key="1">
    <source>
        <dbReference type="ARBA" id="ARBA00023277"/>
    </source>
</evidence>
<gene>
    <name evidence="4" type="ORF">QUG98_04620</name>
</gene>
<dbReference type="InterPro" id="IPR036237">
    <property type="entry name" value="Xyl_isomerase-like_sf"/>
</dbReference>
<evidence type="ECO:0000256" key="2">
    <source>
        <dbReference type="SAM" id="MobiDB-lite"/>
    </source>
</evidence>